<feature type="domain" description="GH18" evidence="1">
    <location>
        <begin position="244"/>
        <end position="576"/>
    </location>
</feature>
<dbReference type="Gene3D" id="3.30.457.10">
    <property type="entry name" value="Copper amine oxidase-like, N-terminal domain"/>
    <property type="match status" value="1"/>
</dbReference>
<dbReference type="InterPro" id="IPR003646">
    <property type="entry name" value="SH3-like_bac-type"/>
</dbReference>
<organism evidence="2 3">
    <name type="scientific">Paenibacillus eucommiae</name>
    <dbReference type="NCBI Taxonomy" id="1355755"/>
    <lineage>
        <taxon>Bacteria</taxon>
        <taxon>Bacillati</taxon>
        <taxon>Bacillota</taxon>
        <taxon>Bacilli</taxon>
        <taxon>Bacillales</taxon>
        <taxon>Paenibacillaceae</taxon>
        <taxon>Paenibacillus</taxon>
    </lineage>
</organism>
<gene>
    <name evidence="2" type="ORF">J2Z66_002533</name>
</gene>
<dbReference type="InterPro" id="IPR001223">
    <property type="entry name" value="Glyco_hydro18_cat"/>
</dbReference>
<dbReference type="InterPro" id="IPR012854">
    <property type="entry name" value="Cu_amine_oxidase-like_N"/>
</dbReference>
<dbReference type="PROSITE" id="PS51910">
    <property type="entry name" value="GH18_2"/>
    <property type="match status" value="1"/>
</dbReference>
<evidence type="ECO:0000259" key="1">
    <source>
        <dbReference type="PROSITE" id="PS51910"/>
    </source>
</evidence>
<protein>
    <submittedName>
        <fullName evidence="2">Spore germination protein YaaH</fullName>
    </submittedName>
</protein>
<proteinExistence type="predicted"/>
<dbReference type="InterPro" id="IPR011583">
    <property type="entry name" value="Chitinase_II/V-like_cat"/>
</dbReference>
<dbReference type="Proteomes" id="UP001519287">
    <property type="component" value="Unassembled WGS sequence"/>
</dbReference>
<evidence type="ECO:0000313" key="3">
    <source>
        <dbReference type="Proteomes" id="UP001519287"/>
    </source>
</evidence>
<dbReference type="PROSITE" id="PS51257">
    <property type="entry name" value="PROKAR_LIPOPROTEIN"/>
    <property type="match status" value="1"/>
</dbReference>
<comment type="caution">
    <text evidence="2">The sequence shown here is derived from an EMBL/GenBank/DDBJ whole genome shotgun (WGS) entry which is preliminary data.</text>
</comment>
<dbReference type="RefSeq" id="WP_245375477.1">
    <property type="nucleotide sequence ID" value="NZ_JAGGLB010000006.1"/>
</dbReference>
<reference evidence="2 3" key="1">
    <citation type="submission" date="2021-03" db="EMBL/GenBank/DDBJ databases">
        <title>Genomic Encyclopedia of Type Strains, Phase IV (KMG-IV): sequencing the most valuable type-strain genomes for metagenomic binning, comparative biology and taxonomic classification.</title>
        <authorList>
            <person name="Goeker M."/>
        </authorList>
    </citation>
    <scope>NUCLEOTIDE SEQUENCE [LARGE SCALE GENOMIC DNA]</scope>
    <source>
        <strain evidence="2 3">DSM 26048</strain>
    </source>
</reference>
<name>A0ABS4ITM3_9BACL</name>
<dbReference type="SUPFAM" id="SSF55383">
    <property type="entry name" value="Copper amine oxidase, domain N"/>
    <property type="match status" value="1"/>
</dbReference>
<dbReference type="PANTHER" id="PTHR46066">
    <property type="entry name" value="CHITINASE DOMAIN-CONTAINING PROTEIN 1 FAMILY MEMBER"/>
    <property type="match status" value="1"/>
</dbReference>
<dbReference type="Gene3D" id="3.20.20.80">
    <property type="entry name" value="Glycosidases"/>
    <property type="match status" value="1"/>
</dbReference>
<dbReference type="SMART" id="SM00636">
    <property type="entry name" value="Glyco_18"/>
    <property type="match status" value="1"/>
</dbReference>
<dbReference type="SUPFAM" id="SSF51445">
    <property type="entry name" value="(Trans)glycosidases"/>
    <property type="match status" value="1"/>
</dbReference>
<evidence type="ECO:0000313" key="2">
    <source>
        <dbReference type="EMBL" id="MBP1990927.1"/>
    </source>
</evidence>
<dbReference type="Gene3D" id="3.10.50.10">
    <property type="match status" value="1"/>
</dbReference>
<dbReference type="InterPro" id="IPR036582">
    <property type="entry name" value="Mao_N_sf"/>
</dbReference>
<dbReference type="Pfam" id="PF08239">
    <property type="entry name" value="SH3_3"/>
    <property type="match status" value="1"/>
</dbReference>
<dbReference type="InterPro" id="IPR029070">
    <property type="entry name" value="Chitinase_insertion_sf"/>
</dbReference>
<dbReference type="Pfam" id="PF00704">
    <property type="entry name" value="Glyco_hydro_18"/>
    <property type="match status" value="1"/>
</dbReference>
<keyword evidence="3" id="KW-1185">Reference proteome</keyword>
<dbReference type="EMBL" id="JAGGLB010000006">
    <property type="protein sequence ID" value="MBP1990927.1"/>
    <property type="molecule type" value="Genomic_DNA"/>
</dbReference>
<dbReference type="InterPro" id="IPR017853">
    <property type="entry name" value="GH"/>
</dbReference>
<dbReference type="PANTHER" id="PTHR46066:SF2">
    <property type="entry name" value="CHITINASE DOMAIN-CONTAINING PROTEIN 1"/>
    <property type="match status" value="1"/>
</dbReference>
<accession>A0ABS4ITM3</accession>
<dbReference type="Pfam" id="PF07833">
    <property type="entry name" value="Cu_amine_oxidN1"/>
    <property type="match status" value="1"/>
</dbReference>
<sequence>MDKNNQVSRKARRGCFARFLMLCFALFLIACGASAFFFWDKLVPNREHVEAEFHELEKPVFYKGSYFPVSALGEGEGLKLPLSLVQEWIDPSIIYEQSSDSVIITTKDKVLRFKTSQLSAMMNERPYTLDFPVEKKDEAVYVPIAPLLQLYQIDLRVSEQSGAVILVKQGDSVEWGRMDEKKEIPLRTGAAIRYPIVSEVTPGEQLMIWGEEAGWYKVQQTSGFTGYVSKADVVLDHVEAVPEQEIVAPFIPWKPIGGKINMTWEHVISKNPNTSQITAMPGLNVISPTWFSIADGEGKIRNIADMEYVKWAQDRGYQIWPIFSNGFDPDRTAKALASYDSRMKIIKQLLVFAQMYQLNGFNVDFENVRTTEKENLVQFFREMTPLMHEQNLVVSLDVTPKSNSEMWSLFYDRPALSGIADYMMLMGYDEHWATSPVSGSVGSLPWVEKAVLRLLEEDKVPASKLVLGIPFYTRLWTEEVIDGKTDVSSKALSMETVQSIIKEKQLTPVFSPESGQNYVEYKEDKQLKRIWLEDDTSVKARIELVKKYDLAGVASWRRGFETPNIWGTIEESLQKMP</sequence>
<dbReference type="Gene3D" id="2.30.30.40">
    <property type="entry name" value="SH3 Domains"/>
    <property type="match status" value="1"/>
</dbReference>